<dbReference type="Proteomes" id="UP001201163">
    <property type="component" value="Unassembled WGS sequence"/>
</dbReference>
<name>A0AAD4QF58_9AGAM</name>
<gene>
    <name evidence="1" type="ORF">EDB92DRAFT_1815127</name>
</gene>
<dbReference type="AlphaFoldDB" id="A0AAD4QF58"/>
<organism evidence="1 2">
    <name type="scientific">Lactarius akahatsu</name>
    <dbReference type="NCBI Taxonomy" id="416441"/>
    <lineage>
        <taxon>Eukaryota</taxon>
        <taxon>Fungi</taxon>
        <taxon>Dikarya</taxon>
        <taxon>Basidiomycota</taxon>
        <taxon>Agaricomycotina</taxon>
        <taxon>Agaricomycetes</taxon>
        <taxon>Russulales</taxon>
        <taxon>Russulaceae</taxon>
        <taxon>Lactarius</taxon>
    </lineage>
</organism>
<evidence type="ECO:0000313" key="2">
    <source>
        <dbReference type="Proteomes" id="UP001201163"/>
    </source>
</evidence>
<protein>
    <submittedName>
        <fullName evidence="1">Uncharacterized protein</fullName>
    </submittedName>
</protein>
<dbReference type="EMBL" id="JAKELL010000014">
    <property type="protein sequence ID" value="KAH8994626.1"/>
    <property type="molecule type" value="Genomic_DNA"/>
</dbReference>
<accession>A0AAD4QF58</accession>
<reference evidence="1" key="1">
    <citation type="submission" date="2022-01" db="EMBL/GenBank/DDBJ databases">
        <title>Comparative genomics reveals a dynamic genome evolution in the ectomycorrhizal milk-cap (Lactarius) mushrooms.</title>
        <authorList>
            <consortium name="DOE Joint Genome Institute"/>
            <person name="Lebreton A."/>
            <person name="Tang N."/>
            <person name="Kuo A."/>
            <person name="LaButti K."/>
            <person name="Drula E."/>
            <person name="Barry K."/>
            <person name="Clum A."/>
            <person name="Lipzen A."/>
            <person name="Mousain D."/>
            <person name="Ng V."/>
            <person name="Wang R."/>
            <person name="Wang X."/>
            <person name="Dai Y."/>
            <person name="Henrissat B."/>
            <person name="Grigoriev I.V."/>
            <person name="Guerin-Laguette A."/>
            <person name="Yu F."/>
            <person name="Martin F.M."/>
        </authorList>
    </citation>
    <scope>NUCLEOTIDE SEQUENCE</scope>
    <source>
        <strain evidence="1">QP</strain>
    </source>
</reference>
<proteinExistence type="predicted"/>
<sequence>MSKSDSVPVAIDTALLVPTSAGKGDYMPGTVPQNVPDAVVKDGTLSADVLNAGAKVGTGLDDQEANDRDQIKSFRVLADFSKDRQQDIWQIHFAMDVSPDAQSVVFSDVESQGKPPKITSSDGVVFEQPTEGVPFPGDFDIKVRDRTVPSFSVIVVCRLELAAGTMFGQLLKALVDRHFEPFHFRHLGFAYLGCRDFISQATAAWLRDGLYVSGDAIMVSGGPEVENRPQVEGDIETEARHIFSLLGWHYTRPHAPANVSDADAETERSFSRTPNGIDCAVWGIVHIEDVKLSYDQGIIPTA</sequence>
<keyword evidence="2" id="KW-1185">Reference proteome</keyword>
<comment type="caution">
    <text evidence="1">The sequence shown here is derived from an EMBL/GenBank/DDBJ whole genome shotgun (WGS) entry which is preliminary data.</text>
</comment>
<evidence type="ECO:0000313" key="1">
    <source>
        <dbReference type="EMBL" id="KAH8994626.1"/>
    </source>
</evidence>